<dbReference type="PANTHER" id="PTHR38926">
    <property type="entry name" value="F-BOX DOMAIN CONTAINING PROTEIN, EXPRESSED"/>
    <property type="match status" value="1"/>
</dbReference>
<sequence length="661" mass="75047">MEISSVCSRWRELALSSPSLWANIKVVISIDSYETRIGERSMVARYLEMSGDWPLSLAIIVQDRCSTVTPFLIPDLFIRHAVRWKTFVCVSSQSLMEYKKLSRLHFPLLSRVDICNTATSSDLDCFEHSPRLCALASRTVPTSKILCSRLDHLKFHVGPESMTELAETLHRCPSLKSLELTYITTQPDVDLEQGTLGTWRNITLLAFVDGSISLKWVFSSFNFPSLNKLVVHDVPHHTPWPADAFISFVSRSSCMITSLTLRGACLSVSDSDLIAALRVMPDLLHLEVFYGHYEWPGPITSYLISSLTQQQSSVSLVPKLHSLFLKHADTDFDDQTFIKMVESRWFKPGSDLSMALLMMGRACIRSVVLMCDWRELNAETYKPLRNLDAEGLRVVISGMNAPDDRALRTMRVNLSSAELSEIDSDLRSEFGPFVIRPERAEEVKGILALVDEDIDGHDSDIVRLRDQIMIIEAQKQQLEVQRAKLRALLSPMRKLPNELLFRILQQGWDGKDDALTSSPTTSLPAMTISSVCSRWRELALSSPGLWSNMTVEIYSMDMELDNAGNLWLTNMVTRYLERSEQALTLLNHLTEHAHRWKTFKYQGNHSLRYLQILAQLDFPLLLELDINSAPYLLSDLDNFEHASRLCLLSTNVTPPPLHNHH</sequence>
<dbReference type="InterPro" id="IPR036047">
    <property type="entry name" value="F-box-like_dom_sf"/>
</dbReference>
<name>A0A9P5P6P5_9AGAR</name>
<dbReference type="SUPFAM" id="SSF81383">
    <property type="entry name" value="F-box domain"/>
    <property type="match status" value="1"/>
</dbReference>
<keyword evidence="1" id="KW-0175">Coiled coil</keyword>
<dbReference type="SUPFAM" id="SSF52047">
    <property type="entry name" value="RNI-like"/>
    <property type="match status" value="1"/>
</dbReference>
<comment type="caution">
    <text evidence="2">The sequence shown here is derived from an EMBL/GenBank/DDBJ whole genome shotgun (WGS) entry which is preliminary data.</text>
</comment>
<dbReference type="Gene3D" id="3.80.10.10">
    <property type="entry name" value="Ribonuclease Inhibitor"/>
    <property type="match status" value="1"/>
</dbReference>
<evidence type="ECO:0000256" key="1">
    <source>
        <dbReference type="SAM" id="Coils"/>
    </source>
</evidence>
<keyword evidence="3" id="KW-1185">Reference proteome</keyword>
<feature type="coiled-coil region" evidence="1">
    <location>
        <begin position="461"/>
        <end position="488"/>
    </location>
</feature>
<reference evidence="2" key="1">
    <citation type="submission" date="2020-11" db="EMBL/GenBank/DDBJ databases">
        <authorList>
            <consortium name="DOE Joint Genome Institute"/>
            <person name="Ahrendt S."/>
            <person name="Riley R."/>
            <person name="Andreopoulos W."/>
            <person name="Labutti K."/>
            <person name="Pangilinan J."/>
            <person name="Ruiz-Duenas F.J."/>
            <person name="Barrasa J.M."/>
            <person name="Sanchez-Garcia M."/>
            <person name="Camarero S."/>
            <person name="Miyauchi S."/>
            <person name="Serrano A."/>
            <person name="Linde D."/>
            <person name="Babiker R."/>
            <person name="Drula E."/>
            <person name="Ayuso-Fernandez I."/>
            <person name="Pacheco R."/>
            <person name="Padilla G."/>
            <person name="Ferreira P."/>
            <person name="Barriuso J."/>
            <person name="Kellner H."/>
            <person name="Castanera R."/>
            <person name="Alfaro M."/>
            <person name="Ramirez L."/>
            <person name="Pisabarro A.G."/>
            <person name="Kuo A."/>
            <person name="Tritt A."/>
            <person name="Lipzen A."/>
            <person name="He G."/>
            <person name="Yan M."/>
            <person name="Ng V."/>
            <person name="Cullen D."/>
            <person name="Martin F."/>
            <person name="Rosso M.-N."/>
            <person name="Henrissat B."/>
            <person name="Hibbett D."/>
            <person name="Martinez A.T."/>
            <person name="Grigoriev I.V."/>
        </authorList>
    </citation>
    <scope>NUCLEOTIDE SEQUENCE</scope>
    <source>
        <strain evidence="2">AH 40177</strain>
    </source>
</reference>
<evidence type="ECO:0000313" key="2">
    <source>
        <dbReference type="EMBL" id="KAF9029760.1"/>
    </source>
</evidence>
<proteinExistence type="predicted"/>
<dbReference type="EMBL" id="JADNRY010000688">
    <property type="protein sequence ID" value="KAF9029760.1"/>
    <property type="molecule type" value="Genomic_DNA"/>
</dbReference>
<dbReference type="PANTHER" id="PTHR38926:SF72">
    <property type="entry name" value="IM:7136021-RELATED"/>
    <property type="match status" value="1"/>
</dbReference>
<protein>
    <recommendedName>
        <fullName evidence="4">F-box domain-containing protein</fullName>
    </recommendedName>
</protein>
<dbReference type="AlphaFoldDB" id="A0A9P5P6P5"/>
<evidence type="ECO:0000313" key="3">
    <source>
        <dbReference type="Proteomes" id="UP000772434"/>
    </source>
</evidence>
<dbReference type="InterPro" id="IPR032675">
    <property type="entry name" value="LRR_dom_sf"/>
</dbReference>
<accession>A0A9P5P6P5</accession>
<dbReference type="OrthoDB" id="3266451at2759"/>
<gene>
    <name evidence="2" type="ORF">BDP27DRAFT_1436460</name>
</gene>
<organism evidence="2 3">
    <name type="scientific">Rhodocollybia butyracea</name>
    <dbReference type="NCBI Taxonomy" id="206335"/>
    <lineage>
        <taxon>Eukaryota</taxon>
        <taxon>Fungi</taxon>
        <taxon>Dikarya</taxon>
        <taxon>Basidiomycota</taxon>
        <taxon>Agaricomycotina</taxon>
        <taxon>Agaricomycetes</taxon>
        <taxon>Agaricomycetidae</taxon>
        <taxon>Agaricales</taxon>
        <taxon>Marasmiineae</taxon>
        <taxon>Omphalotaceae</taxon>
        <taxon>Rhodocollybia</taxon>
    </lineage>
</organism>
<dbReference type="Gene3D" id="1.20.1280.50">
    <property type="match status" value="1"/>
</dbReference>
<evidence type="ECO:0008006" key="4">
    <source>
        <dbReference type="Google" id="ProtNLM"/>
    </source>
</evidence>
<dbReference type="Proteomes" id="UP000772434">
    <property type="component" value="Unassembled WGS sequence"/>
</dbReference>